<organism evidence="2 3">
    <name type="scientific">Plasmodium berghei</name>
    <dbReference type="NCBI Taxonomy" id="5821"/>
    <lineage>
        <taxon>Eukaryota</taxon>
        <taxon>Sar</taxon>
        <taxon>Alveolata</taxon>
        <taxon>Apicomplexa</taxon>
        <taxon>Aconoidasida</taxon>
        <taxon>Haemosporida</taxon>
        <taxon>Plasmodiidae</taxon>
        <taxon>Plasmodium</taxon>
        <taxon>Plasmodium (Vinckeia)</taxon>
    </lineage>
</organism>
<dbReference type="InterPro" id="IPR011989">
    <property type="entry name" value="ARM-like"/>
</dbReference>
<dbReference type="GO" id="GO:0006886">
    <property type="term" value="P:intracellular protein transport"/>
    <property type="evidence" value="ECO:0007669"/>
    <property type="project" value="InterPro"/>
</dbReference>
<dbReference type="SUPFAM" id="SSF48371">
    <property type="entry name" value="ARM repeat"/>
    <property type="match status" value="1"/>
</dbReference>
<sequence>MELNNISQILYGTVDPNIDVRTEAENKLKQAKETNIVQYINQLFNEFCKSQNDPYLRQIAGLLIKNAFVSKDNYESEEKARIWLNFPENIKNDLKNSLLNLLDQHGEKIVIGTACQIISIITKIELSYNKSSELLHKLVNNIIEKNAYTKKSSTICLAYLTEDIADICNESKTKYVFTQPD</sequence>
<evidence type="ECO:0000259" key="1">
    <source>
        <dbReference type="PROSITE" id="PS50166"/>
    </source>
</evidence>
<evidence type="ECO:0000313" key="3">
    <source>
        <dbReference type="Proteomes" id="UP000220214"/>
    </source>
</evidence>
<name>A0A1D3Q685_PLABE</name>
<dbReference type="Proteomes" id="UP000220214">
    <property type="component" value="Chromosome 14"/>
</dbReference>
<dbReference type="InterPro" id="IPR001494">
    <property type="entry name" value="Importin-beta_N"/>
</dbReference>
<feature type="non-terminal residue" evidence="2">
    <location>
        <position position="181"/>
    </location>
</feature>
<dbReference type="AlphaFoldDB" id="A0A1D3Q685"/>
<gene>
    <name evidence="2" type="ORF">PBNK65E_000439700</name>
</gene>
<dbReference type="InterPro" id="IPR016024">
    <property type="entry name" value="ARM-type_fold"/>
</dbReference>
<dbReference type="EMBL" id="LT614640">
    <property type="protein sequence ID" value="SCN28398.1"/>
    <property type="molecule type" value="Genomic_DNA"/>
</dbReference>
<dbReference type="VEuPathDB" id="PlasmoDB:PBANKA_1422400"/>
<proteinExistence type="predicted"/>
<dbReference type="GO" id="GO:0031267">
    <property type="term" value="F:small GTPase binding"/>
    <property type="evidence" value="ECO:0007669"/>
    <property type="project" value="InterPro"/>
</dbReference>
<accession>A0A1D3Q685</accession>
<protein>
    <submittedName>
        <fullName evidence="2">Importin-beta N-terminal domain containing protein, putative</fullName>
    </submittedName>
</protein>
<dbReference type="Pfam" id="PF03810">
    <property type="entry name" value="IBN_N"/>
    <property type="match status" value="1"/>
</dbReference>
<dbReference type="PROSITE" id="PS50166">
    <property type="entry name" value="IMPORTIN_B_NT"/>
    <property type="match status" value="1"/>
</dbReference>
<reference evidence="2 3" key="1">
    <citation type="submission" date="2016-05" db="EMBL/GenBank/DDBJ databases">
        <authorList>
            <consortium name="Pathogen Informatics"/>
        </authorList>
    </citation>
    <scope>NUCLEOTIDE SEQUENCE [LARGE SCALE GENOMIC DNA]</scope>
    <source>
        <strain evidence="2 3">NK65e</strain>
    </source>
</reference>
<evidence type="ECO:0000313" key="2">
    <source>
        <dbReference type="EMBL" id="SCN28398.1"/>
    </source>
</evidence>
<feature type="domain" description="Importin N-terminal" evidence="1">
    <location>
        <begin position="24"/>
        <end position="104"/>
    </location>
</feature>
<dbReference type="Gene3D" id="1.25.10.10">
    <property type="entry name" value="Leucine-rich Repeat Variant"/>
    <property type="match status" value="1"/>
</dbReference>
<dbReference type="SMART" id="SM00913">
    <property type="entry name" value="IBN_N"/>
    <property type="match status" value="1"/>
</dbReference>